<organism evidence="1 2">
    <name type="scientific">Candidatus Roizmanbacteria bacterium RIFCSPLOWO2_01_FULL_40_42</name>
    <dbReference type="NCBI Taxonomy" id="1802066"/>
    <lineage>
        <taxon>Bacteria</taxon>
        <taxon>Candidatus Roizmaniibacteriota</taxon>
    </lineage>
</organism>
<proteinExistence type="predicted"/>
<dbReference type="AlphaFoldDB" id="A0A1F7J1Y5"/>
<name>A0A1F7J1Y5_9BACT</name>
<dbReference type="EMBL" id="MGAQ01000029">
    <property type="protein sequence ID" value="OGK49621.1"/>
    <property type="molecule type" value="Genomic_DNA"/>
</dbReference>
<accession>A0A1F7J1Y5</accession>
<evidence type="ECO:0000313" key="2">
    <source>
        <dbReference type="Proteomes" id="UP000178558"/>
    </source>
</evidence>
<protein>
    <submittedName>
        <fullName evidence="1">Uncharacterized protein</fullName>
    </submittedName>
</protein>
<sequence length="270" mass="31927">MKIKITPLSNKHEHMEGIFKVGNNYYLAKFHSAGIITEVKKSDEWVNQEMAWVSRSEIPFITALRHSQLQGEHLVNGATPFLKQKAAFYVVKEVDRFPSLDECKQLVYKYCDLANDIDYHFFSTKVTQTEIEKLYLLFDYKNNLFIRAGACLHKAYFLLNTSYAFAEEIYINLFIAFECIIEYLKLKNSIERKYVIESIEKLLAKNKMSGVDFKSYEEEMRDYIRNDIIHPFRNYIKEQVAQPFMMADYVFEDLGFVDWLFKQLIIGELK</sequence>
<comment type="caution">
    <text evidence="1">The sequence shown here is derived from an EMBL/GenBank/DDBJ whole genome shotgun (WGS) entry which is preliminary data.</text>
</comment>
<evidence type="ECO:0000313" key="1">
    <source>
        <dbReference type="EMBL" id="OGK49621.1"/>
    </source>
</evidence>
<reference evidence="1 2" key="1">
    <citation type="journal article" date="2016" name="Nat. Commun.">
        <title>Thousands of microbial genomes shed light on interconnected biogeochemical processes in an aquifer system.</title>
        <authorList>
            <person name="Anantharaman K."/>
            <person name="Brown C.T."/>
            <person name="Hug L.A."/>
            <person name="Sharon I."/>
            <person name="Castelle C.J."/>
            <person name="Probst A.J."/>
            <person name="Thomas B.C."/>
            <person name="Singh A."/>
            <person name="Wilkins M.J."/>
            <person name="Karaoz U."/>
            <person name="Brodie E.L."/>
            <person name="Williams K.H."/>
            <person name="Hubbard S.S."/>
            <person name="Banfield J.F."/>
        </authorList>
    </citation>
    <scope>NUCLEOTIDE SEQUENCE [LARGE SCALE GENOMIC DNA]</scope>
</reference>
<gene>
    <name evidence="1" type="ORF">A3B50_04175</name>
</gene>
<dbReference type="Proteomes" id="UP000178558">
    <property type="component" value="Unassembled WGS sequence"/>
</dbReference>